<reference evidence="1" key="1">
    <citation type="journal article" date="2021" name="Proc. Natl. Acad. Sci. U.S.A.">
        <title>A Catalog of Tens of Thousands of Viruses from Human Metagenomes Reveals Hidden Associations with Chronic Diseases.</title>
        <authorList>
            <person name="Tisza M.J."/>
            <person name="Buck C.B."/>
        </authorList>
    </citation>
    <scope>NUCLEOTIDE SEQUENCE</scope>
    <source>
        <strain evidence="1">CtAvK3</strain>
    </source>
</reference>
<sequence>MSAKRAIIPPRVPHTLRGKNICWTYGKPQELRDKKLAG</sequence>
<evidence type="ECO:0000313" key="1">
    <source>
        <dbReference type="EMBL" id="DAD81930.1"/>
    </source>
</evidence>
<dbReference type="EMBL" id="BK014910">
    <property type="protein sequence ID" value="DAD81930.1"/>
    <property type="molecule type" value="Genomic_DNA"/>
</dbReference>
<organism evidence="1">
    <name type="scientific">Siphoviridae sp. ctAvK3</name>
    <dbReference type="NCBI Taxonomy" id="2826184"/>
    <lineage>
        <taxon>Viruses</taxon>
        <taxon>Duplodnaviria</taxon>
        <taxon>Heunggongvirae</taxon>
        <taxon>Uroviricota</taxon>
        <taxon>Caudoviricetes</taxon>
    </lineage>
</organism>
<protein>
    <submittedName>
        <fullName evidence="1">Uncharacterized protein</fullName>
    </submittedName>
</protein>
<accession>A0A8S5MI55</accession>
<proteinExistence type="predicted"/>
<name>A0A8S5MI55_9CAUD</name>